<dbReference type="EMBL" id="GBHO01027802">
    <property type="protein sequence ID" value="JAG15802.1"/>
    <property type="molecule type" value="Transcribed_RNA"/>
</dbReference>
<comment type="similarity">
    <text evidence="1">Belongs to the peptidase C1 family.</text>
</comment>
<evidence type="ECO:0000313" key="7">
    <source>
        <dbReference type="EMBL" id="JAG15802.1"/>
    </source>
</evidence>
<dbReference type="Gene3D" id="3.90.70.10">
    <property type="entry name" value="Cysteine proteinases"/>
    <property type="match status" value="1"/>
</dbReference>
<dbReference type="InterPro" id="IPR013128">
    <property type="entry name" value="Peptidase_C1A"/>
</dbReference>
<accession>A0A0A9X4Z5</accession>
<evidence type="ECO:0000256" key="3">
    <source>
        <dbReference type="ARBA" id="ARBA00022801"/>
    </source>
</evidence>
<reference evidence="7" key="1">
    <citation type="journal article" date="2014" name="PLoS ONE">
        <title>Transcriptome-Based Identification of ABC Transporters in the Western Tarnished Plant Bug Lygus hesperus.</title>
        <authorList>
            <person name="Hull J.J."/>
            <person name="Chaney K."/>
            <person name="Geib S.M."/>
            <person name="Fabrick J.A."/>
            <person name="Brent C.S."/>
            <person name="Walsh D."/>
            <person name="Lavine L.C."/>
        </authorList>
    </citation>
    <scope>NUCLEOTIDE SEQUENCE</scope>
</reference>
<evidence type="ECO:0000259" key="5">
    <source>
        <dbReference type="SMART" id="SM00645"/>
    </source>
</evidence>
<dbReference type="InterPro" id="IPR039417">
    <property type="entry name" value="Peptidase_C1A_papain-like"/>
</dbReference>
<dbReference type="Pfam" id="PF00112">
    <property type="entry name" value="Peptidase_C1"/>
    <property type="match status" value="1"/>
</dbReference>
<dbReference type="SMART" id="SM00848">
    <property type="entry name" value="Inhibitor_I29"/>
    <property type="match status" value="1"/>
</dbReference>
<evidence type="ECO:0000256" key="4">
    <source>
        <dbReference type="ARBA" id="ARBA00022807"/>
    </source>
</evidence>
<organism evidence="7">
    <name type="scientific">Lygus hesperus</name>
    <name type="common">Western plant bug</name>
    <dbReference type="NCBI Taxonomy" id="30085"/>
    <lineage>
        <taxon>Eukaryota</taxon>
        <taxon>Metazoa</taxon>
        <taxon>Ecdysozoa</taxon>
        <taxon>Arthropoda</taxon>
        <taxon>Hexapoda</taxon>
        <taxon>Insecta</taxon>
        <taxon>Pterygota</taxon>
        <taxon>Neoptera</taxon>
        <taxon>Paraneoptera</taxon>
        <taxon>Hemiptera</taxon>
        <taxon>Heteroptera</taxon>
        <taxon>Panheteroptera</taxon>
        <taxon>Cimicomorpha</taxon>
        <taxon>Miridae</taxon>
        <taxon>Mirini</taxon>
        <taxon>Lygus</taxon>
    </lineage>
</organism>
<dbReference type="InterPro" id="IPR025660">
    <property type="entry name" value="Pept_his_AS"/>
</dbReference>
<dbReference type="PANTHER" id="PTHR12411">
    <property type="entry name" value="CYSTEINE PROTEASE FAMILY C1-RELATED"/>
    <property type="match status" value="1"/>
</dbReference>
<dbReference type="AlphaFoldDB" id="A0A0A9X4Z5"/>
<keyword evidence="3" id="KW-0378">Hydrolase</keyword>
<dbReference type="SMART" id="SM00645">
    <property type="entry name" value="Pept_C1"/>
    <property type="match status" value="1"/>
</dbReference>
<dbReference type="InterPro" id="IPR013201">
    <property type="entry name" value="Prot_inhib_I29"/>
</dbReference>
<dbReference type="InterPro" id="IPR038765">
    <property type="entry name" value="Papain-like_cys_pep_sf"/>
</dbReference>
<feature type="domain" description="Cathepsin propeptide inhibitor" evidence="6">
    <location>
        <begin position="33"/>
        <end position="93"/>
    </location>
</feature>
<sequence length="357" mass="40547">MMIFKSGDVIVIQALYWTLTYTGCRGSHTADPWYEFKEKFGKTYATQSEEHKRKHIFFENLRKINHYNDRNKGAGRTFELGVNELADLTANELPKGLRPYDSSPFYHGWRGLGGLPIQFEATGVKLPDHVDWREKGVVTPVKHQHNCLACYSFVAVDAMESQYFLKTGKHISLSQQQIIDCSKLEGNLGCKGGMVDWAYKYILRAKGVEKYEDYPFVLKKSKCTFNSSKIAMSITNYGEIKNGSEVSLQEAIAFYGPISASIASNDFAWNYYTDGVYDNPDCPTEVDHAVLVVGYGTEDDIDYWLVKSSYGESFGDRGYIKMARNKGNQCAIASYANFPILGKWKQFSPKKEPRKKK</sequence>
<dbReference type="InterPro" id="IPR000668">
    <property type="entry name" value="Peptidase_C1A_C"/>
</dbReference>
<feature type="domain" description="Peptidase C1A papain C-terminal" evidence="5">
    <location>
        <begin position="126"/>
        <end position="340"/>
    </location>
</feature>
<dbReference type="PRINTS" id="PR00705">
    <property type="entry name" value="PAPAIN"/>
</dbReference>
<keyword evidence="2" id="KW-0645">Protease</keyword>
<name>A0A0A9X4Z5_LYGHE</name>
<dbReference type="GO" id="GO:0006508">
    <property type="term" value="P:proteolysis"/>
    <property type="evidence" value="ECO:0007669"/>
    <property type="project" value="UniProtKB-KW"/>
</dbReference>
<dbReference type="CDD" id="cd02248">
    <property type="entry name" value="Peptidase_C1A"/>
    <property type="match status" value="1"/>
</dbReference>
<keyword evidence="4" id="KW-0788">Thiol protease</keyword>
<dbReference type="Pfam" id="PF08246">
    <property type="entry name" value="Inhibitor_I29"/>
    <property type="match status" value="1"/>
</dbReference>
<dbReference type="GO" id="GO:0008234">
    <property type="term" value="F:cysteine-type peptidase activity"/>
    <property type="evidence" value="ECO:0007669"/>
    <property type="project" value="UniProtKB-KW"/>
</dbReference>
<gene>
    <name evidence="7" type="primary">CTSS_0</name>
    <name evidence="7" type="ORF">CM83_20817</name>
</gene>
<evidence type="ECO:0000259" key="6">
    <source>
        <dbReference type="SMART" id="SM00848"/>
    </source>
</evidence>
<dbReference type="PROSITE" id="PS00639">
    <property type="entry name" value="THIOL_PROTEASE_HIS"/>
    <property type="match status" value="1"/>
</dbReference>
<dbReference type="SUPFAM" id="SSF54001">
    <property type="entry name" value="Cysteine proteinases"/>
    <property type="match status" value="1"/>
</dbReference>
<evidence type="ECO:0000256" key="1">
    <source>
        <dbReference type="ARBA" id="ARBA00008455"/>
    </source>
</evidence>
<reference evidence="7" key="2">
    <citation type="submission" date="2014-07" db="EMBL/GenBank/DDBJ databases">
        <authorList>
            <person name="Hull J."/>
        </authorList>
    </citation>
    <scope>NUCLEOTIDE SEQUENCE</scope>
</reference>
<protein>
    <submittedName>
        <fullName evidence="7">Cathepsin S</fullName>
    </submittedName>
</protein>
<dbReference type="FunFam" id="3.90.70.10:FF:000006">
    <property type="entry name" value="Cathepsin S"/>
    <property type="match status" value="1"/>
</dbReference>
<proteinExistence type="inferred from homology"/>
<evidence type="ECO:0000256" key="2">
    <source>
        <dbReference type="ARBA" id="ARBA00022670"/>
    </source>
</evidence>